<evidence type="ECO:0008006" key="5">
    <source>
        <dbReference type="Google" id="ProtNLM"/>
    </source>
</evidence>
<evidence type="ECO:0000313" key="3">
    <source>
        <dbReference type="EMBL" id="CAI6333382.1"/>
    </source>
</evidence>
<feature type="compositionally biased region" description="Basic residues" evidence="1">
    <location>
        <begin position="35"/>
        <end position="44"/>
    </location>
</feature>
<sequence length="62" mass="6365">MLLLPCACACLCAGRGAQAGQDKKHPLDFALSKDNRRKKNPRTSRHGEVGGKGGASGGMAGN</sequence>
<feature type="compositionally biased region" description="Basic and acidic residues" evidence="1">
    <location>
        <begin position="21"/>
        <end position="34"/>
    </location>
</feature>
<feature type="compositionally biased region" description="Gly residues" evidence="1">
    <location>
        <begin position="50"/>
        <end position="62"/>
    </location>
</feature>
<comment type="caution">
    <text evidence="3">The sequence shown here is derived from an EMBL/GenBank/DDBJ whole genome shotgun (WGS) entry which is preliminary data.</text>
</comment>
<name>A0A9W4XUI8_9PLEO</name>
<dbReference type="AlphaFoldDB" id="A0A9W4XUI8"/>
<evidence type="ECO:0000313" key="4">
    <source>
        <dbReference type="Proteomes" id="UP001152607"/>
    </source>
</evidence>
<proteinExistence type="predicted"/>
<keyword evidence="4" id="KW-1185">Reference proteome</keyword>
<keyword evidence="2" id="KW-0732">Signal</keyword>
<evidence type="ECO:0000256" key="1">
    <source>
        <dbReference type="SAM" id="MobiDB-lite"/>
    </source>
</evidence>
<gene>
    <name evidence="3" type="ORF">PDIGIT_LOCUS6420</name>
</gene>
<dbReference type="EMBL" id="CAOQHR010000004">
    <property type="protein sequence ID" value="CAI6333382.1"/>
    <property type="molecule type" value="Genomic_DNA"/>
</dbReference>
<feature type="region of interest" description="Disordered" evidence="1">
    <location>
        <begin position="16"/>
        <end position="62"/>
    </location>
</feature>
<accession>A0A9W4XUI8</accession>
<protein>
    <recommendedName>
        <fullName evidence="5">Secreted protein</fullName>
    </recommendedName>
</protein>
<organism evidence="3 4">
    <name type="scientific">Periconia digitata</name>
    <dbReference type="NCBI Taxonomy" id="1303443"/>
    <lineage>
        <taxon>Eukaryota</taxon>
        <taxon>Fungi</taxon>
        <taxon>Dikarya</taxon>
        <taxon>Ascomycota</taxon>
        <taxon>Pezizomycotina</taxon>
        <taxon>Dothideomycetes</taxon>
        <taxon>Pleosporomycetidae</taxon>
        <taxon>Pleosporales</taxon>
        <taxon>Massarineae</taxon>
        <taxon>Periconiaceae</taxon>
        <taxon>Periconia</taxon>
    </lineage>
</organism>
<feature type="chain" id="PRO_5040750080" description="Secreted protein" evidence="2">
    <location>
        <begin position="20"/>
        <end position="62"/>
    </location>
</feature>
<feature type="signal peptide" evidence="2">
    <location>
        <begin position="1"/>
        <end position="19"/>
    </location>
</feature>
<reference evidence="3" key="1">
    <citation type="submission" date="2023-01" db="EMBL/GenBank/DDBJ databases">
        <authorList>
            <person name="Van Ghelder C."/>
            <person name="Rancurel C."/>
        </authorList>
    </citation>
    <scope>NUCLEOTIDE SEQUENCE</scope>
    <source>
        <strain evidence="3">CNCM I-4278</strain>
    </source>
</reference>
<dbReference type="Proteomes" id="UP001152607">
    <property type="component" value="Unassembled WGS sequence"/>
</dbReference>
<evidence type="ECO:0000256" key="2">
    <source>
        <dbReference type="SAM" id="SignalP"/>
    </source>
</evidence>